<sequence length="18" mass="2055">MKTFVPGGKKLKNNNNKH</sequence>
<dbReference type="EMBL" id="GGEC01077805">
    <property type="protein sequence ID" value="MBX58289.1"/>
    <property type="molecule type" value="Transcribed_RNA"/>
</dbReference>
<organism evidence="1">
    <name type="scientific">Rhizophora mucronata</name>
    <name type="common">Asiatic mangrove</name>
    <dbReference type="NCBI Taxonomy" id="61149"/>
    <lineage>
        <taxon>Eukaryota</taxon>
        <taxon>Viridiplantae</taxon>
        <taxon>Streptophyta</taxon>
        <taxon>Embryophyta</taxon>
        <taxon>Tracheophyta</taxon>
        <taxon>Spermatophyta</taxon>
        <taxon>Magnoliopsida</taxon>
        <taxon>eudicotyledons</taxon>
        <taxon>Gunneridae</taxon>
        <taxon>Pentapetalae</taxon>
        <taxon>rosids</taxon>
        <taxon>fabids</taxon>
        <taxon>Malpighiales</taxon>
        <taxon>Rhizophoraceae</taxon>
        <taxon>Rhizophora</taxon>
    </lineage>
</organism>
<dbReference type="AlphaFoldDB" id="A0A2P2PUI8"/>
<protein>
    <submittedName>
        <fullName evidence="1">Uncharacterized protein</fullName>
    </submittedName>
</protein>
<evidence type="ECO:0000313" key="1">
    <source>
        <dbReference type="EMBL" id="MBX58289.1"/>
    </source>
</evidence>
<accession>A0A2P2PUI8</accession>
<reference evidence="1" key="1">
    <citation type="submission" date="2018-02" db="EMBL/GenBank/DDBJ databases">
        <title>Rhizophora mucronata_Transcriptome.</title>
        <authorList>
            <person name="Meera S.P."/>
            <person name="Sreeshan A."/>
            <person name="Augustine A."/>
        </authorList>
    </citation>
    <scope>NUCLEOTIDE SEQUENCE</scope>
    <source>
        <tissue evidence="1">Leaf</tissue>
    </source>
</reference>
<name>A0A2P2PUI8_RHIMU</name>
<proteinExistence type="predicted"/>